<feature type="compositionally biased region" description="Gly residues" evidence="5">
    <location>
        <begin position="11"/>
        <end position="22"/>
    </location>
</feature>
<dbReference type="InterPro" id="IPR007274">
    <property type="entry name" value="Cop_transporter"/>
</dbReference>
<accession>A0A167XYI6</accession>
<evidence type="ECO:0000256" key="5">
    <source>
        <dbReference type="SAM" id="MobiDB-lite"/>
    </source>
</evidence>
<dbReference type="Proteomes" id="UP000242877">
    <property type="component" value="Unassembled WGS sequence"/>
</dbReference>
<evidence type="ECO:0000256" key="3">
    <source>
        <dbReference type="ARBA" id="ARBA00023136"/>
    </source>
</evidence>
<proteinExistence type="inferred from homology"/>
<protein>
    <recommendedName>
        <fullName evidence="4">Copper transport protein</fullName>
    </recommendedName>
</protein>
<comment type="similarity">
    <text evidence="4">Belongs to the copper transporter (Ctr) (TC 1.A.56) family. SLC31A subfamily.</text>
</comment>
<reference evidence="6 7" key="1">
    <citation type="journal article" date="2016" name="Genome Biol. Evol.">
        <title>Divergent and convergent evolution of fungal pathogenicity.</title>
        <authorList>
            <person name="Shang Y."/>
            <person name="Xiao G."/>
            <person name="Zheng P."/>
            <person name="Cen K."/>
            <person name="Zhan S."/>
            <person name="Wang C."/>
        </authorList>
    </citation>
    <scope>NUCLEOTIDE SEQUENCE [LARGE SCALE GENOMIC DNA]</scope>
    <source>
        <strain evidence="6 7">ARSEF 7405</strain>
    </source>
</reference>
<feature type="region of interest" description="Disordered" evidence="5">
    <location>
        <begin position="1"/>
        <end position="32"/>
    </location>
</feature>
<dbReference type="GO" id="GO:0005375">
    <property type="term" value="F:copper ion transmembrane transporter activity"/>
    <property type="evidence" value="ECO:0007669"/>
    <property type="project" value="UniProtKB-UniRule"/>
</dbReference>
<evidence type="ECO:0000256" key="4">
    <source>
        <dbReference type="RuleBase" id="RU367022"/>
    </source>
</evidence>
<feature type="transmembrane region" description="Helical" evidence="4">
    <location>
        <begin position="180"/>
        <end position="199"/>
    </location>
</feature>
<keyword evidence="1 4" id="KW-0812">Transmembrane</keyword>
<dbReference type="GO" id="GO:0005886">
    <property type="term" value="C:plasma membrane"/>
    <property type="evidence" value="ECO:0007669"/>
    <property type="project" value="TreeGrafter"/>
</dbReference>
<name>A0A167XYI6_9EURO</name>
<organism evidence="6 7">
    <name type="scientific">Ascosphaera apis ARSEF 7405</name>
    <dbReference type="NCBI Taxonomy" id="392613"/>
    <lineage>
        <taxon>Eukaryota</taxon>
        <taxon>Fungi</taxon>
        <taxon>Dikarya</taxon>
        <taxon>Ascomycota</taxon>
        <taxon>Pezizomycotina</taxon>
        <taxon>Eurotiomycetes</taxon>
        <taxon>Eurotiomycetidae</taxon>
        <taxon>Onygenales</taxon>
        <taxon>Ascosphaeraceae</taxon>
        <taxon>Ascosphaera</taxon>
    </lineage>
</organism>
<keyword evidence="4" id="KW-0187">Copper transport</keyword>
<feature type="transmembrane region" description="Helical" evidence="4">
    <location>
        <begin position="156"/>
        <end position="174"/>
    </location>
</feature>
<keyword evidence="2 4" id="KW-1133">Transmembrane helix</keyword>
<dbReference type="AlphaFoldDB" id="A0A167XYI6"/>
<keyword evidence="3 4" id="KW-0472">Membrane</keyword>
<evidence type="ECO:0000313" key="6">
    <source>
        <dbReference type="EMBL" id="KZZ90632.1"/>
    </source>
</evidence>
<feature type="transmembrane region" description="Helical" evidence="4">
    <location>
        <begin position="63"/>
        <end position="80"/>
    </location>
</feature>
<evidence type="ECO:0000313" key="7">
    <source>
        <dbReference type="Proteomes" id="UP000242877"/>
    </source>
</evidence>
<feature type="compositionally biased region" description="Low complexity" evidence="5">
    <location>
        <begin position="1"/>
        <end position="10"/>
    </location>
</feature>
<keyword evidence="4" id="KW-0406">Ion transport</keyword>
<gene>
    <name evidence="6" type="ORF">AAP_03727</name>
</gene>
<sequence length="204" mass="22115">MDGMDMSNSSGGMGGMDMGGGHSSDSHSGHDSSMSMSMAMTFINAHDTPLFSKAWTPNSTGKYAGTCIFLIILAIINRLLMAFKSICEKRWHAQAMKRRYVVVEGQLPASEQVMSDVDSKEGTLITAQGLEEKVRVVQRTGAETIPWRFTVDLPRAVLAAVIAGVSYLLMLATMTMNVGYFLSVIGGIFVGELAVGRYLHLSEH</sequence>
<dbReference type="EMBL" id="AZGZ01000016">
    <property type="protein sequence ID" value="KZZ90632.1"/>
    <property type="molecule type" value="Genomic_DNA"/>
</dbReference>
<comment type="subcellular location">
    <subcellularLocation>
        <location evidence="4">Membrane</location>
        <topology evidence="4">Multi-pass membrane protein</topology>
    </subcellularLocation>
</comment>
<evidence type="ECO:0000256" key="2">
    <source>
        <dbReference type="ARBA" id="ARBA00022989"/>
    </source>
</evidence>
<evidence type="ECO:0000256" key="1">
    <source>
        <dbReference type="ARBA" id="ARBA00022692"/>
    </source>
</evidence>
<keyword evidence="4" id="KW-0813">Transport</keyword>
<dbReference type="OrthoDB" id="73901at2759"/>
<dbReference type="Pfam" id="PF04145">
    <property type="entry name" value="Ctr"/>
    <property type="match status" value="1"/>
</dbReference>
<dbReference type="PANTHER" id="PTHR12483">
    <property type="entry name" value="SOLUTE CARRIER FAMILY 31 COPPER TRANSPORTERS"/>
    <property type="match status" value="1"/>
</dbReference>
<keyword evidence="4" id="KW-0186">Copper</keyword>
<comment type="caution">
    <text evidence="6">The sequence shown here is derived from an EMBL/GenBank/DDBJ whole genome shotgun (WGS) entry which is preliminary data.</text>
</comment>
<dbReference type="PANTHER" id="PTHR12483:SF120">
    <property type="entry name" value="HIGH-AFFINITY COPPER TRANSPORTER CTRA2"/>
    <property type="match status" value="1"/>
</dbReference>
<keyword evidence="7" id="KW-1185">Reference proteome</keyword>
<dbReference type="VEuPathDB" id="FungiDB:AAP_03727"/>